<evidence type="ECO:0000259" key="1">
    <source>
        <dbReference type="Pfam" id="PF07499"/>
    </source>
</evidence>
<dbReference type="GO" id="GO:0009378">
    <property type="term" value="F:four-way junction helicase activity"/>
    <property type="evidence" value="ECO:0007669"/>
    <property type="project" value="InterPro"/>
</dbReference>
<evidence type="ECO:0000313" key="3">
    <source>
        <dbReference type="Proteomes" id="UP000320055"/>
    </source>
</evidence>
<proteinExistence type="predicted"/>
<name>A0A563VVB1_9CYAN</name>
<sequence length="108" mass="11990">MAVVSKNIPALTQTPGVGKKTAERIALELKSKLSQWQDLADVEISVPNDALIPKSEIREELEMTLIALAYTPQEIQQAITAISQDQQLQKNPHIEDWLRSAISWLAGD</sequence>
<dbReference type="CDD" id="cd14332">
    <property type="entry name" value="UBA_RuvA_C"/>
    <property type="match status" value="1"/>
</dbReference>
<reference evidence="2 3" key="1">
    <citation type="submission" date="2019-01" db="EMBL/GenBank/DDBJ databases">
        <authorList>
            <person name="Brito A."/>
        </authorList>
    </citation>
    <scope>NUCLEOTIDE SEQUENCE [LARGE SCALE GENOMIC DNA]</scope>
    <source>
        <strain evidence="2">1</strain>
    </source>
</reference>
<dbReference type="EC" id="3.6.4.12" evidence="2"/>
<dbReference type="Pfam" id="PF07499">
    <property type="entry name" value="RuvA_C"/>
    <property type="match status" value="1"/>
</dbReference>
<evidence type="ECO:0000313" key="2">
    <source>
        <dbReference type="EMBL" id="VEP15414.1"/>
    </source>
</evidence>
<dbReference type="SUPFAM" id="SSF46929">
    <property type="entry name" value="DNA helicase RuvA subunit, C-terminal domain"/>
    <property type="match status" value="1"/>
</dbReference>
<dbReference type="GO" id="GO:0006281">
    <property type="term" value="P:DNA repair"/>
    <property type="evidence" value="ECO:0007669"/>
    <property type="project" value="InterPro"/>
</dbReference>
<dbReference type="GO" id="GO:0006310">
    <property type="term" value="P:DNA recombination"/>
    <property type="evidence" value="ECO:0007669"/>
    <property type="project" value="InterPro"/>
</dbReference>
<dbReference type="InterPro" id="IPR011114">
    <property type="entry name" value="RuvA_C"/>
</dbReference>
<gene>
    <name evidence="2" type="ORF">H1P_3320008</name>
</gene>
<dbReference type="GO" id="GO:0009379">
    <property type="term" value="C:Holliday junction helicase complex"/>
    <property type="evidence" value="ECO:0007669"/>
    <property type="project" value="InterPro"/>
</dbReference>
<keyword evidence="3" id="KW-1185">Reference proteome</keyword>
<keyword evidence="2" id="KW-0067">ATP-binding</keyword>
<feature type="domain" description="Holliday junction DNA helicase RuvA C-terminal" evidence="1">
    <location>
        <begin position="58"/>
        <end position="106"/>
    </location>
</feature>
<dbReference type="Proteomes" id="UP000320055">
    <property type="component" value="Unassembled WGS sequence"/>
</dbReference>
<keyword evidence="2" id="KW-0378">Hydrolase</keyword>
<organism evidence="2 3">
    <name type="scientific">Hyella patelloides LEGE 07179</name>
    <dbReference type="NCBI Taxonomy" id="945734"/>
    <lineage>
        <taxon>Bacteria</taxon>
        <taxon>Bacillati</taxon>
        <taxon>Cyanobacteriota</taxon>
        <taxon>Cyanophyceae</taxon>
        <taxon>Pleurocapsales</taxon>
        <taxon>Hyellaceae</taxon>
        <taxon>Hyella</taxon>
    </lineage>
</organism>
<dbReference type="GO" id="GO:0005524">
    <property type="term" value="F:ATP binding"/>
    <property type="evidence" value="ECO:0007669"/>
    <property type="project" value="InterPro"/>
</dbReference>
<dbReference type="SUPFAM" id="SSF47781">
    <property type="entry name" value="RuvA domain 2-like"/>
    <property type="match status" value="1"/>
</dbReference>
<dbReference type="EMBL" id="CAACVJ010000260">
    <property type="protein sequence ID" value="VEP15414.1"/>
    <property type="molecule type" value="Genomic_DNA"/>
</dbReference>
<dbReference type="Gene3D" id="1.10.150.20">
    <property type="entry name" value="5' to 3' exonuclease, C-terminal subdomain"/>
    <property type="match status" value="1"/>
</dbReference>
<dbReference type="InterPro" id="IPR036267">
    <property type="entry name" value="RuvA_C_sf"/>
</dbReference>
<dbReference type="AlphaFoldDB" id="A0A563VVB1"/>
<accession>A0A563VVB1</accession>
<dbReference type="GO" id="GO:0016787">
    <property type="term" value="F:hydrolase activity"/>
    <property type="evidence" value="ECO:0007669"/>
    <property type="project" value="UniProtKB-KW"/>
</dbReference>
<keyword evidence="2" id="KW-0547">Nucleotide-binding</keyword>
<protein>
    <submittedName>
        <fullName evidence="2">Holliday junction ATP-dependent DNA helicase RuvA</fullName>
        <ecNumber evidence="2">3.6.4.12</ecNumber>
    </submittedName>
</protein>
<dbReference type="Pfam" id="PF14520">
    <property type="entry name" value="HHH_5"/>
    <property type="match status" value="1"/>
</dbReference>
<keyword evidence="2" id="KW-0347">Helicase</keyword>
<dbReference type="InterPro" id="IPR010994">
    <property type="entry name" value="RuvA_2-like"/>
</dbReference>